<accession>A0A0H5RJG8</accession>
<proteinExistence type="predicted"/>
<reference evidence="1" key="1">
    <citation type="submission" date="2015-04" db="EMBL/GenBank/DDBJ databases">
        <title>The genome sequence of the plant pathogenic Rhizarian Plasmodiophora brassicae reveals insights in its biotrophic life cycle and the origin of chitin synthesis.</title>
        <authorList>
            <person name="Schwelm A."/>
            <person name="Fogelqvist J."/>
            <person name="Knaust A."/>
            <person name="Julke S."/>
            <person name="Lilja T."/>
            <person name="Dhandapani V."/>
            <person name="Bonilla-Rosso G."/>
            <person name="Karlsson M."/>
            <person name="Shevchenko A."/>
            <person name="Choi S.R."/>
            <person name="Kim H.G."/>
            <person name="Park J.Y."/>
            <person name="Lim Y.P."/>
            <person name="Ludwig-Muller J."/>
            <person name="Dixelius C."/>
        </authorList>
    </citation>
    <scope>NUCLEOTIDE SEQUENCE</scope>
    <source>
        <tissue evidence="1">Potato root galls</tissue>
    </source>
</reference>
<protein>
    <submittedName>
        <fullName evidence="1">Uncharacterized protein</fullName>
    </submittedName>
</protein>
<dbReference type="AlphaFoldDB" id="A0A0H5RJG8"/>
<organism evidence="1">
    <name type="scientific">Spongospora subterranea</name>
    <dbReference type="NCBI Taxonomy" id="70186"/>
    <lineage>
        <taxon>Eukaryota</taxon>
        <taxon>Sar</taxon>
        <taxon>Rhizaria</taxon>
        <taxon>Endomyxa</taxon>
        <taxon>Phytomyxea</taxon>
        <taxon>Plasmodiophorida</taxon>
        <taxon>Plasmodiophoridae</taxon>
        <taxon>Spongospora</taxon>
    </lineage>
</organism>
<sequence>QIDNQKPIKNEGQELDQTELLDDDFEASQKIIYENTRLLSLFFDKESLTTSGIENFKQEILKGSPQCDNDLLVSALKFVQERVRRFELNGHDQEEVLFHDLDKVLREAYRFVKKANEENESQLPTN</sequence>
<feature type="non-terminal residue" evidence="1">
    <location>
        <position position="1"/>
    </location>
</feature>
<dbReference type="EMBL" id="HACM01008397">
    <property type="protein sequence ID" value="CRZ08839.1"/>
    <property type="molecule type" value="Transcribed_RNA"/>
</dbReference>
<evidence type="ECO:0000313" key="1">
    <source>
        <dbReference type="EMBL" id="CRZ08839.1"/>
    </source>
</evidence>
<name>A0A0H5RJG8_9EUKA</name>